<dbReference type="InterPro" id="IPR002014">
    <property type="entry name" value="VHS_dom"/>
</dbReference>
<keyword evidence="4" id="KW-0206">Cytoskeleton</keyword>
<feature type="domain" description="VHS" evidence="9">
    <location>
        <begin position="858"/>
        <end position="985"/>
    </location>
</feature>
<accession>A0ABR2SBH5</accession>
<feature type="region of interest" description="Disordered" evidence="8">
    <location>
        <begin position="1959"/>
        <end position="1990"/>
    </location>
</feature>
<evidence type="ECO:0000256" key="4">
    <source>
        <dbReference type="ARBA" id="ARBA00023212"/>
    </source>
</evidence>
<feature type="compositionally biased region" description="Acidic residues" evidence="8">
    <location>
        <begin position="581"/>
        <end position="590"/>
    </location>
</feature>
<sequence>MSEEEKLLKEAKKLPWEDRLLHKNWKVRNEANIDLASLCDSITDPKDPRLRDVAPFFKKTVADSNAPVQEKALDALIAFLKAADADFGRYAKEVCDAIVAKCLTGRPKTVEKAQAVFMLWVELEAVDVFLDSMEKAIKNKVAKAVVPAIDVMFQALSEFGAKVVPPKRILKMLPELFDHQDQNVRASSKGLTLELCRWIGKDPVKSILFEKMRDTMKKELEAELVNVTGTAKPSRKIRSEQDREPEPETVSEAAGPGAVEESEADTPVEIDEYELVDPVDILTPLEKSGFWDGVKAAKWSERKEAVAELTKLASTKKIAPGDFSEVCRTLKKLVTDVNIAVAVEAIQAIGNLARGLRTHFSGSSRFLLPVLLEKLKEKKPALTESLTQTLQAMYKSGCLNLVDIVEDVKTATKNKVPLVRSLTLNWVTFCIETSNKAVVLKAHKDYVPICMECLNDGTPDVRDAAFSALTAVAKSVGMRPLERSLEKLDDVRKKKLSEMIAGSGSVSGATSSAAVKSSGGGVSSTEASEGSFVRKSAASMLSGKRPVSSAPANKKGASVKSGNNKKVDGAGRTETAKLSETPEDIEPSEMSLEEIESRLGSLIQADVISQLKSAVWKERLEAISSLKQQVEGLQNLDQSVEILIYLLSALPGWNEKNVQVQQQVIEVITYLASSATKFPKKCVVLCLLGISERVADMKTRAHAMKCLTTFSEAVGPGFVFERFYKIMKEHKNPKVLSEGLLWMVSAIDDFGVSHLKLKDLIDFCKDTGLQSSAAATRNATIKVLGALHKFVGPEIKGFLTDVKPALLSALDAEYQKNPFEGNSAAPKKTVRTLESTSLSVGGLDNLPREDISGKVTPTLLKSLESPDWKVRLESIEAVNKILEEANKCIQPTGTGELFGALRGRLCDSNKNLVMATLTTIGNVASAMGPAVEKASKGILSDILKCLSDNKKHMRESTLSTLDAWNAAVHFDKMVPYITSALTDTKIGAEGRKDLFDWSARQLSGLGEFPDAVHLLKPAATAMMDKSSDVRKAADGCITEILRVSGQETIEKNLKDIQGQALTLILERVKPYGSFQGGSIGLSSKTNAKVAKSTSNGVTKNGNRTVTSRAIPAKGLKPDALLPVQCISVQSQALLNVKDSNKEERERLVRRAKFEELRIEQIQELENDIMKYFREDLHRRLLSTDFKKQVDGLEMLQKALPSIGKEIIEVLDILFRWFVLQLCKSNTTCLLKVLEFLPELCNSLKGEAYSLSEAEAAIFFPCLIEKLGHNIEKVREKMRELTKQIVQVYSAAKIYTYILDGLRSKNNRTRIECADLVGFFIDHHGAEISGQLKSLQIVATLTAERDGEIRKAALNTLATGYKILGEDIWRYVGKLTDAQKSMLDDRFKWKVREMEKRGEGRPGEARAALRRSVRENGPDVAEQSYEVSQSISRENFVQPEVNLERHLMPRALVGVNGPTNWNEALDIISFGSPEQSVEGMKVVCHELTQATNDPEGSLMDEIMKDADRLVAKTFDFSLTGASSRSCKYVLNTLMQTFQNKRLAHAVKENTLDNLITELLLWLLDERVPHMDDGSQLLKALNVLMLKILDNADRTSSFVVLINLLRPLDPSRWPSPATNETFVARNQKFSDLVVKCLIKLTKVLQSTIYDVDLDRILQSIHVYLQELGMEEIRRRAGADDKPLRMVKTVLHELVKLRGAAIKGHLSLVPIDMKPPPIILAYIDLNLETLAAARMLTSTGPGQTHWGDSGVNNAAPASNSADAQLKQELAAIFKKIGDKQTCTIGLFELYRITQLYPKVDIFSQLQNASEAFRTYIRDGLAQMEKNAAAGRTPSSVPMATPPPASLNSSSPEFVPLSPVQTNSLNDSKSLSTKPEPTNFNLPPSYTEANRGPGNAINTARVRAPENALVDQRNERFISGVTSGTLDAIRERMKSMQLAAAGGNIDEYATRPLMSVNDNLNAGLTSQSRASDPHPGTENPTHGGVLPMDEKALSGLQARMERLKSGGALEPL</sequence>
<evidence type="ECO:0000259" key="9">
    <source>
        <dbReference type="PROSITE" id="PS50179"/>
    </source>
</evidence>
<feature type="region of interest" description="Disordered" evidence="8">
    <location>
        <begin position="502"/>
        <end position="590"/>
    </location>
</feature>
<evidence type="ECO:0000313" key="11">
    <source>
        <dbReference type="Proteomes" id="UP001396334"/>
    </source>
</evidence>
<dbReference type="Proteomes" id="UP001396334">
    <property type="component" value="Unassembled WGS sequence"/>
</dbReference>
<keyword evidence="11" id="KW-1185">Reference proteome</keyword>
<dbReference type="Pfam" id="PF12348">
    <property type="entry name" value="CLASP_N"/>
    <property type="match status" value="1"/>
</dbReference>
<keyword evidence="2" id="KW-0963">Cytoplasm</keyword>
<feature type="compositionally biased region" description="Polar residues" evidence="8">
    <location>
        <begin position="1855"/>
        <end position="1884"/>
    </location>
</feature>
<evidence type="ECO:0000256" key="8">
    <source>
        <dbReference type="SAM" id="MobiDB-lite"/>
    </source>
</evidence>
<dbReference type="PANTHER" id="PTHR12609">
    <property type="entry name" value="MICROTUBULE ASSOCIATED PROTEIN XMAP215"/>
    <property type="match status" value="1"/>
</dbReference>
<dbReference type="InterPro" id="IPR016024">
    <property type="entry name" value="ARM-type_fold"/>
</dbReference>
<feature type="compositionally biased region" description="Basic and acidic residues" evidence="8">
    <location>
        <begin position="565"/>
        <end position="577"/>
    </location>
</feature>
<comment type="subcellular location">
    <subcellularLocation>
        <location evidence="1">Cytoplasm</location>
        <location evidence="1">Cytoskeleton</location>
    </subcellularLocation>
</comment>
<dbReference type="InterPro" id="IPR024395">
    <property type="entry name" value="CLASP_N_dom"/>
</dbReference>
<evidence type="ECO:0000256" key="3">
    <source>
        <dbReference type="ARBA" id="ARBA00022737"/>
    </source>
</evidence>
<protein>
    <recommendedName>
        <fullName evidence="9">VHS domain-containing protein</fullName>
    </recommendedName>
</protein>
<dbReference type="InterPro" id="IPR021133">
    <property type="entry name" value="HEAT_type_2"/>
</dbReference>
<evidence type="ECO:0000256" key="7">
    <source>
        <dbReference type="SAM" id="Coils"/>
    </source>
</evidence>
<evidence type="ECO:0000256" key="1">
    <source>
        <dbReference type="ARBA" id="ARBA00004245"/>
    </source>
</evidence>
<dbReference type="Gene3D" id="1.25.10.10">
    <property type="entry name" value="Leucine-rich Repeat Variant"/>
    <property type="match status" value="5"/>
</dbReference>
<organism evidence="10 11">
    <name type="scientific">Hibiscus sabdariffa</name>
    <name type="common">roselle</name>
    <dbReference type="NCBI Taxonomy" id="183260"/>
    <lineage>
        <taxon>Eukaryota</taxon>
        <taxon>Viridiplantae</taxon>
        <taxon>Streptophyta</taxon>
        <taxon>Embryophyta</taxon>
        <taxon>Tracheophyta</taxon>
        <taxon>Spermatophyta</taxon>
        <taxon>Magnoliopsida</taxon>
        <taxon>eudicotyledons</taxon>
        <taxon>Gunneridae</taxon>
        <taxon>Pentapetalae</taxon>
        <taxon>rosids</taxon>
        <taxon>malvids</taxon>
        <taxon>Malvales</taxon>
        <taxon>Malvaceae</taxon>
        <taxon>Malvoideae</taxon>
        <taxon>Hibiscus</taxon>
    </lineage>
</organism>
<feature type="region of interest" description="Disordered" evidence="8">
    <location>
        <begin position="1824"/>
        <end position="1890"/>
    </location>
</feature>
<dbReference type="SMART" id="SM01349">
    <property type="entry name" value="TOG"/>
    <property type="match status" value="5"/>
</dbReference>
<dbReference type="InterPro" id="IPR045110">
    <property type="entry name" value="XMAP215"/>
</dbReference>
<comment type="caution">
    <text evidence="10">The sequence shown here is derived from an EMBL/GenBank/DDBJ whole genome shotgun (WGS) entry which is preliminary data.</text>
</comment>
<keyword evidence="3" id="KW-0677">Repeat</keyword>
<feature type="repeat" description="HEAT" evidence="6">
    <location>
        <begin position="446"/>
        <end position="484"/>
    </location>
</feature>
<dbReference type="SUPFAM" id="SSF48371">
    <property type="entry name" value="ARM repeat"/>
    <property type="match status" value="2"/>
</dbReference>
<dbReference type="PROSITE" id="PS50179">
    <property type="entry name" value="VHS"/>
    <property type="match status" value="1"/>
</dbReference>
<evidence type="ECO:0000256" key="6">
    <source>
        <dbReference type="PROSITE-ProRule" id="PRU00103"/>
    </source>
</evidence>
<reference evidence="10 11" key="1">
    <citation type="journal article" date="2024" name="G3 (Bethesda)">
        <title>Genome assembly of Hibiscus sabdariffa L. provides insights into metabolisms of medicinal natural products.</title>
        <authorList>
            <person name="Kim T."/>
        </authorList>
    </citation>
    <scope>NUCLEOTIDE SEQUENCE [LARGE SCALE GENOMIC DNA]</scope>
    <source>
        <strain evidence="10">TK-2024</strain>
        <tissue evidence="10">Old leaves</tissue>
    </source>
</reference>
<dbReference type="PROSITE" id="PS50077">
    <property type="entry name" value="HEAT_REPEAT"/>
    <property type="match status" value="1"/>
</dbReference>
<evidence type="ECO:0000256" key="2">
    <source>
        <dbReference type="ARBA" id="ARBA00022490"/>
    </source>
</evidence>
<keyword evidence="7" id="KW-0175">Coiled coil</keyword>
<gene>
    <name evidence="10" type="ORF">V6N11_002707</name>
</gene>
<evidence type="ECO:0000256" key="5">
    <source>
        <dbReference type="ARBA" id="ARBA00025722"/>
    </source>
</evidence>
<feature type="region of interest" description="Disordered" evidence="8">
    <location>
        <begin position="231"/>
        <end position="265"/>
    </location>
</feature>
<feature type="coiled-coil region" evidence="7">
    <location>
        <begin position="1263"/>
        <end position="1290"/>
    </location>
</feature>
<dbReference type="Pfam" id="PF21041">
    <property type="entry name" value="XMAP215_CLASP_TOG"/>
    <property type="match status" value="3"/>
</dbReference>
<dbReference type="InterPro" id="IPR011989">
    <property type="entry name" value="ARM-like"/>
</dbReference>
<comment type="similarity">
    <text evidence="5">Belongs to the TOG/XMAP215 family.</text>
</comment>
<dbReference type="InterPro" id="IPR048491">
    <property type="entry name" value="XMAP215_CLASP_TOG"/>
</dbReference>
<feature type="region of interest" description="Disordered" evidence="8">
    <location>
        <begin position="1397"/>
        <end position="1420"/>
    </location>
</feature>
<dbReference type="EMBL" id="JBBPBN010000015">
    <property type="protein sequence ID" value="KAK9022445.1"/>
    <property type="molecule type" value="Genomic_DNA"/>
</dbReference>
<feature type="compositionally biased region" description="Basic and acidic residues" evidence="8">
    <location>
        <begin position="237"/>
        <end position="246"/>
    </location>
</feature>
<evidence type="ECO:0000313" key="10">
    <source>
        <dbReference type="EMBL" id="KAK9022445.1"/>
    </source>
</evidence>
<feature type="compositionally biased region" description="Low complexity" evidence="8">
    <location>
        <begin position="502"/>
        <end position="517"/>
    </location>
</feature>
<dbReference type="InterPro" id="IPR034085">
    <property type="entry name" value="TOG"/>
</dbReference>
<name>A0ABR2SBH5_9ROSI</name>
<proteinExistence type="inferred from homology"/>